<evidence type="ECO:0000259" key="1">
    <source>
        <dbReference type="SMART" id="SM00507"/>
    </source>
</evidence>
<keyword evidence="3" id="KW-1185">Reference proteome</keyword>
<feature type="domain" description="HNH nuclease" evidence="1">
    <location>
        <begin position="9"/>
        <end position="73"/>
    </location>
</feature>
<sequence length="96" mass="11189">MEYPKHWKELAKNIKEKANWRCQKCGRVCLRPGEKPNDIINPRAYNLQVHHWNRDPSDNRLENLICLCSGCHLNYHRGGKGNVSVGQLSLFDLSKF</sequence>
<dbReference type="Pfam" id="PF13392">
    <property type="entry name" value="HNH_3"/>
    <property type="match status" value="1"/>
</dbReference>
<gene>
    <name evidence="2" type="ORF">SR1949_02250</name>
</gene>
<accession>A0A479ZUH8</accession>
<dbReference type="EMBL" id="BJCE01000003">
    <property type="protein sequence ID" value="GCL35133.1"/>
    <property type="molecule type" value="Genomic_DNA"/>
</dbReference>
<dbReference type="InterPro" id="IPR003615">
    <property type="entry name" value="HNH_nuc"/>
</dbReference>
<proteinExistence type="predicted"/>
<name>A0A479ZUH8_9CYAN</name>
<evidence type="ECO:0000313" key="2">
    <source>
        <dbReference type="EMBL" id="GCL35133.1"/>
    </source>
</evidence>
<reference evidence="3" key="1">
    <citation type="submission" date="2019-02" db="EMBL/GenBank/DDBJ databases">
        <title>Draft genome sequence of Sphaerospermopsis reniformis NIES-1949.</title>
        <authorList>
            <person name="Yamaguchi H."/>
            <person name="Suzuki S."/>
            <person name="Kawachi M."/>
        </authorList>
    </citation>
    <scope>NUCLEOTIDE SEQUENCE [LARGE SCALE GENOMIC DNA]</scope>
    <source>
        <strain evidence="3">NIES-1949</strain>
    </source>
</reference>
<dbReference type="RefSeq" id="WP_096572951.1">
    <property type="nucleotide sequence ID" value="NZ_BJCE01000003.1"/>
</dbReference>
<dbReference type="SMART" id="SM00507">
    <property type="entry name" value="HNHc"/>
    <property type="match status" value="1"/>
</dbReference>
<protein>
    <recommendedName>
        <fullName evidence="1">HNH nuclease domain-containing protein</fullName>
    </recommendedName>
</protein>
<dbReference type="Proteomes" id="UP000300142">
    <property type="component" value="Unassembled WGS sequence"/>
</dbReference>
<evidence type="ECO:0000313" key="3">
    <source>
        <dbReference type="Proteomes" id="UP000300142"/>
    </source>
</evidence>
<organism evidence="2 3">
    <name type="scientific">Sphaerospermopsis reniformis</name>
    <dbReference type="NCBI Taxonomy" id="531300"/>
    <lineage>
        <taxon>Bacteria</taxon>
        <taxon>Bacillati</taxon>
        <taxon>Cyanobacteriota</taxon>
        <taxon>Cyanophyceae</taxon>
        <taxon>Nostocales</taxon>
        <taxon>Aphanizomenonaceae</taxon>
        <taxon>Sphaerospermopsis</taxon>
    </lineage>
</organism>
<comment type="caution">
    <text evidence="2">The sequence shown here is derived from an EMBL/GenBank/DDBJ whole genome shotgun (WGS) entry which is preliminary data.</text>
</comment>
<dbReference type="AlphaFoldDB" id="A0A479ZUH8"/>